<keyword evidence="2" id="KW-1185">Reference proteome</keyword>
<evidence type="ECO:0000313" key="2">
    <source>
        <dbReference type="Proteomes" id="UP000005239"/>
    </source>
</evidence>
<evidence type="ECO:0000313" key="1">
    <source>
        <dbReference type="EnsemblMetazoa" id="PPA41498.1"/>
    </source>
</evidence>
<organism evidence="1 2">
    <name type="scientific">Pristionchus pacificus</name>
    <name type="common">Parasitic nematode worm</name>
    <dbReference type="NCBI Taxonomy" id="54126"/>
    <lineage>
        <taxon>Eukaryota</taxon>
        <taxon>Metazoa</taxon>
        <taxon>Ecdysozoa</taxon>
        <taxon>Nematoda</taxon>
        <taxon>Chromadorea</taxon>
        <taxon>Rhabditida</taxon>
        <taxon>Rhabditina</taxon>
        <taxon>Diplogasteromorpha</taxon>
        <taxon>Diplogasteroidea</taxon>
        <taxon>Neodiplogasteridae</taxon>
        <taxon>Pristionchus</taxon>
    </lineage>
</organism>
<dbReference type="SUPFAM" id="SSF81321">
    <property type="entry name" value="Family A G protein-coupled receptor-like"/>
    <property type="match status" value="1"/>
</dbReference>
<dbReference type="OrthoDB" id="5780350at2759"/>
<dbReference type="Gene3D" id="1.20.1070.10">
    <property type="entry name" value="Rhodopsin 7-helix transmembrane proteins"/>
    <property type="match status" value="1"/>
</dbReference>
<name>A0A2A6CN25_PRIPA</name>
<dbReference type="Pfam" id="PF10326">
    <property type="entry name" value="7TM_GPCR_Str"/>
    <property type="match status" value="2"/>
</dbReference>
<reference evidence="2" key="1">
    <citation type="journal article" date="2008" name="Nat. Genet.">
        <title>The Pristionchus pacificus genome provides a unique perspective on nematode lifestyle and parasitism.</title>
        <authorList>
            <person name="Dieterich C."/>
            <person name="Clifton S.W."/>
            <person name="Schuster L.N."/>
            <person name="Chinwalla A."/>
            <person name="Delehaunty K."/>
            <person name="Dinkelacker I."/>
            <person name="Fulton L."/>
            <person name="Fulton R."/>
            <person name="Godfrey J."/>
            <person name="Minx P."/>
            <person name="Mitreva M."/>
            <person name="Roeseler W."/>
            <person name="Tian H."/>
            <person name="Witte H."/>
            <person name="Yang S.P."/>
            <person name="Wilson R.K."/>
            <person name="Sommer R.J."/>
        </authorList>
    </citation>
    <scope>NUCLEOTIDE SEQUENCE [LARGE SCALE GENOMIC DNA]</scope>
    <source>
        <strain evidence="2">PS312</strain>
    </source>
</reference>
<dbReference type="AlphaFoldDB" id="A0A2A6CN25"/>
<dbReference type="Proteomes" id="UP000005239">
    <property type="component" value="Unassembled WGS sequence"/>
</dbReference>
<gene>
    <name evidence="1" type="primary">WBGene00279867</name>
</gene>
<protein>
    <submittedName>
        <fullName evidence="1">G protein-coupled receptor</fullName>
    </submittedName>
</protein>
<reference evidence="1" key="2">
    <citation type="submission" date="2022-06" db="UniProtKB">
        <authorList>
            <consortium name="EnsemblMetazoa"/>
        </authorList>
    </citation>
    <scope>IDENTIFICATION</scope>
    <source>
        <strain evidence="1">PS312</strain>
    </source>
</reference>
<accession>A0A8R1Z059</accession>
<dbReference type="InterPro" id="IPR019428">
    <property type="entry name" value="7TM_GPCR_serpentine_rcpt_Str"/>
</dbReference>
<sequence length="371" mass="42252">MSIERVFCNFLENDLSYVTTIFLVPSAGGYLPCSLRGARSAGRRADHTHRHVSGSRSHCNAVLCEEFLTYGIFVLSIFTNSTFIWISATTKSDQIGRYRYLMIYFAVTDILVSITHLVLLPGVQMALDGYIFYAIHLIHKPAYMGVWAGIIFVIFFYQTFTILAFHYIYRYDVVCAPRWSRIFKNHTTFWWSLTAALVQLIYTFAYYEDVQKPSPDPSEPDVWQMDALVTIVGATILFLSTAVIIVICCILILRQLRIVKSFVLSTQMRATQHQLLKALIVQTVIPCVFSYIPIATCFLAPCLGLDLRGIYGDLIIILTAAFPALDPVIMLYFVRSYRNRIKRLWRNATNTEVQNISHASHFTSGTVRSVP</sequence>
<accession>A0A2A6CN25</accession>
<dbReference type="PANTHER" id="PTHR22943:SF248">
    <property type="entry name" value="SEVEN TM RECEPTOR"/>
    <property type="match status" value="1"/>
</dbReference>
<dbReference type="PANTHER" id="PTHR22943">
    <property type="entry name" value="7-TRANSMEMBRANE DOMAIN RECEPTOR C.ELEGANS"/>
    <property type="match status" value="1"/>
</dbReference>
<dbReference type="EnsemblMetazoa" id="PPA41498.1">
    <property type="protein sequence ID" value="PPA41498.1"/>
    <property type="gene ID" value="WBGene00279867"/>
</dbReference>
<proteinExistence type="predicted"/>